<dbReference type="SUPFAM" id="SSF52317">
    <property type="entry name" value="Class I glutamine amidotransferase-like"/>
    <property type="match status" value="1"/>
</dbReference>
<feature type="transmembrane region" description="Helical" evidence="1">
    <location>
        <begin position="27"/>
        <end position="48"/>
    </location>
</feature>
<keyword evidence="3" id="KW-1185">Reference proteome</keyword>
<keyword evidence="1" id="KW-0812">Transmembrane</keyword>
<proteinExistence type="predicted"/>
<dbReference type="AlphaFoldDB" id="A0A0K6HMW7"/>
<evidence type="ECO:0000313" key="3">
    <source>
        <dbReference type="Proteomes" id="UP000183900"/>
    </source>
</evidence>
<dbReference type="EMBL" id="CYHE01000001">
    <property type="protein sequence ID" value="CUA92260.1"/>
    <property type="molecule type" value="Genomic_DNA"/>
</dbReference>
<reference evidence="3" key="1">
    <citation type="submission" date="2015-08" db="EMBL/GenBank/DDBJ databases">
        <authorList>
            <person name="Varghese N."/>
        </authorList>
    </citation>
    <scope>NUCLEOTIDE SEQUENCE [LARGE SCALE GENOMIC DNA]</scope>
    <source>
        <strain evidence="3">DSM 23407</strain>
    </source>
</reference>
<feature type="transmembrane region" description="Helical" evidence="1">
    <location>
        <begin position="55"/>
        <end position="73"/>
    </location>
</feature>
<dbReference type="Proteomes" id="UP000183900">
    <property type="component" value="Unassembled WGS sequence"/>
</dbReference>
<dbReference type="PANTHER" id="PTHR37947">
    <property type="entry name" value="BLL2462 PROTEIN"/>
    <property type="match status" value="1"/>
</dbReference>
<sequence length="707" mass="76471">MFRRCWNGWDSEGNAAMNWSLSFAPFLPWPVLGGAAVLVLGFLVAGLLMRVRGTWLRALALALALAALTSPALDREDREPLSSVVALVVDKSQSQALENRAEVTDKAARELEERLAALPGFELRRIEVSPGSQDDGTALFSALSGGLSDVPPDRVAGVIMITDGQVHDIPATADALGFKAPLHALVTGRPDEGDRRLALVRAPRFGLVGSEQTVRVAVRDTGTLEGAGQPATIRVRRDGQPLAELRVQPGQTADIPVQITHGGQNIFEFETDTLSGELTPVNNRLVITVDGIRENLRVLLVSGSPHAGERTWRNLLKSDASVDLVHFTILRPPEKQDGTPVNELSLIAFPVRELFSEKIDEFDLIIFDRYVNRGVLPMLYFDNIARYVQAGGALLIAGGPDYAEAATIYRTPMAPVLPARPTGNVIEGPFYPEVSELGSRHPVTRGLPGAGAEPPQWSRWFRAVEAEVDAGEQLMTGPSDLPLLVLSRQGEGRVATLLSDHVWLWARGYEGGGPYVPLLRRLGHWLMKEPDLEEEALRLSLRGPMLRIERQTLGESVSPVTLTDPSGAQQQLELMQEEPGLWTSGQRVTGLGLYTVTDGERTALIHVGPQNPREFADVISTTAKLAPLASQTGGAAVRLADAGGEVNLPRIVPMNRADGFSGSGWMGLKTSEASVLKGIDRYPVFNGLLGLALLLGALSLAWYREGR</sequence>
<gene>
    <name evidence="2" type="ORF">Ga0061067_101382</name>
</gene>
<feature type="transmembrane region" description="Helical" evidence="1">
    <location>
        <begin position="684"/>
        <end position="703"/>
    </location>
</feature>
<dbReference type="InterPro" id="IPR029062">
    <property type="entry name" value="Class_I_gatase-like"/>
</dbReference>
<evidence type="ECO:0000256" key="1">
    <source>
        <dbReference type="SAM" id="Phobius"/>
    </source>
</evidence>
<name>A0A0K6HMW7_9HYPH</name>
<dbReference type="PANTHER" id="PTHR37947:SF1">
    <property type="entry name" value="BLL2462 PROTEIN"/>
    <property type="match status" value="1"/>
</dbReference>
<keyword evidence="1" id="KW-0472">Membrane</keyword>
<dbReference type="Gene3D" id="3.40.50.880">
    <property type="match status" value="1"/>
</dbReference>
<evidence type="ECO:0000313" key="2">
    <source>
        <dbReference type="EMBL" id="CUA92260.1"/>
    </source>
</evidence>
<organism evidence="2 3">
    <name type="scientific">Pannonibacter indicus</name>
    <dbReference type="NCBI Taxonomy" id="466044"/>
    <lineage>
        <taxon>Bacteria</taxon>
        <taxon>Pseudomonadati</taxon>
        <taxon>Pseudomonadota</taxon>
        <taxon>Alphaproteobacteria</taxon>
        <taxon>Hyphomicrobiales</taxon>
        <taxon>Stappiaceae</taxon>
        <taxon>Pannonibacter</taxon>
    </lineage>
</organism>
<protein>
    <submittedName>
        <fullName evidence="2">Uncharacterized membrane protein</fullName>
    </submittedName>
</protein>
<keyword evidence="1" id="KW-1133">Transmembrane helix</keyword>
<accession>A0A0K6HMW7</accession>